<protein>
    <submittedName>
        <fullName evidence="1">Glycosyl transferase family 2</fullName>
    </submittedName>
</protein>
<dbReference type="SUPFAM" id="SSF53448">
    <property type="entry name" value="Nucleotide-diphospho-sugar transferases"/>
    <property type="match status" value="1"/>
</dbReference>
<organism evidence="1 2">
    <name type="scientific">Halapricum desulfuricans</name>
    <dbReference type="NCBI Taxonomy" id="2841257"/>
    <lineage>
        <taxon>Archaea</taxon>
        <taxon>Methanobacteriati</taxon>
        <taxon>Methanobacteriota</taxon>
        <taxon>Stenosarchaea group</taxon>
        <taxon>Halobacteria</taxon>
        <taxon>Halobacteriales</taxon>
        <taxon>Haloarculaceae</taxon>
        <taxon>Halapricum</taxon>
    </lineage>
</organism>
<accession>A0A897NJL4</accession>
<reference evidence="1" key="1">
    <citation type="submission" date="2020-11" db="EMBL/GenBank/DDBJ databases">
        <title>Carbohydrate-dependent, anaerobic sulfur respiration: A novel catabolism in halophilic archaea.</title>
        <authorList>
            <person name="Sorokin D.Y."/>
            <person name="Messina E."/>
            <person name="Smedile F."/>
            <person name="La Cono V."/>
            <person name="Hallsworth J.E."/>
            <person name="Yakimov M.M."/>
        </authorList>
    </citation>
    <scope>NUCLEOTIDE SEQUENCE</scope>
    <source>
        <strain evidence="1">HSR-Bgl</strain>
    </source>
</reference>
<sequence length="280" mass="32639">MIPLFIPLYDRTEMVRQTVESARQRPEVGEIHILSTAPESVDTKQVANELDVYHHDIADDGFAHDAHRAAPEISKSEFYLMADSDEEIIGDVSHMVDAIKSEDDVGAVGSPLIEDDRIFYMAGNFREADGGVYREAVDMPDIRTVDGIPFAEFDFISTCAVYRKSCLEDYAWDDRYRMGLAQDDFHLGHWKYTDWTFLCSFIPVYRHNTGGRENLQNKRQMRNDYSYQQFCEKWEYDFWNTKSPWMSSNYEPRDDYERAAWHLREGGPVQLLKRGTKKIL</sequence>
<evidence type="ECO:0000313" key="1">
    <source>
        <dbReference type="EMBL" id="QSG12634.1"/>
    </source>
</evidence>
<dbReference type="GeneID" id="68861751"/>
<name>A0A897NJL4_9EURY</name>
<dbReference type="InterPro" id="IPR029044">
    <property type="entry name" value="Nucleotide-diphossugar_trans"/>
</dbReference>
<dbReference type="RefSeq" id="WP_229124529.1">
    <property type="nucleotide sequence ID" value="NZ_CP064789.1"/>
</dbReference>
<dbReference type="Proteomes" id="UP000663305">
    <property type="component" value="Chromosome"/>
</dbReference>
<dbReference type="GO" id="GO:0016740">
    <property type="term" value="F:transferase activity"/>
    <property type="evidence" value="ECO:0007669"/>
    <property type="project" value="UniProtKB-KW"/>
</dbReference>
<dbReference type="Gene3D" id="3.90.550.10">
    <property type="entry name" value="Spore Coat Polysaccharide Biosynthesis Protein SpsA, Chain A"/>
    <property type="match status" value="1"/>
</dbReference>
<gene>
    <name evidence="1" type="primary">aglO4</name>
    <name evidence="1" type="ORF">HSBGL_2227</name>
</gene>
<evidence type="ECO:0000313" key="2">
    <source>
        <dbReference type="Proteomes" id="UP000663305"/>
    </source>
</evidence>
<keyword evidence="1" id="KW-0808">Transferase</keyword>
<dbReference type="EMBL" id="CP064789">
    <property type="protein sequence ID" value="QSG12634.1"/>
    <property type="molecule type" value="Genomic_DNA"/>
</dbReference>
<proteinExistence type="predicted"/>
<dbReference type="AlphaFoldDB" id="A0A897NJL4"/>